<protein>
    <submittedName>
        <fullName evidence="2">Uncharacterized protein</fullName>
    </submittedName>
</protein>
<evidence type="ECO:0000313" key="2">
    <source>
        <dbReference type="EMBL" id="ORY30729.1"/>
    </source>
</evidence>
<feature type="transmembrane region" description="Helical" evidence="1">
    <location>
        <begin position="36"/>
        <end position="60"/>
    </location>
</feature>
<sequence>MFSNASSKGGLIAILIVVGIAILVFLYMHYKQNTLFGYIVGYSISGIVYASLPNIVGLKIHLHHYLYGLLLLPGTRLQSRIALVAQGLLIGLFVQGVIKYGFASPFDTSLQANAIYTQGTVQTQWNMTNSDISKGLIKWTYPYNATTSITDLYTTSLQKTLGLTPLQIANQVPINEYVLSINDIQVYRGKKSYFSLPVSLAAAEMDPLPSAFSNYATSGLVYYIRVAPVSFGNIMDFGDVAVVDFGKGTFTVSRAFSN</sequence>
<feature type="transmembrane region" description="Helical" evidence="1">
    <location>
        <begin position="81"/>
        <end position="102"/>
    </location>
</feature>
<accession>A0A1Y2B7B6</accession>
<gene>
    <name evidence="2" type="ORF">BCR33DRAFT_857276</name>
</gene>
<keyword evidence="3" id="KW-1185">Reference proteome</keyword>
<organism evidence="2 3">
    <name type="scientific">Rhizoclosmatium globosum</name>
    <dbReference type="NCBI Taxonomy" id="329046"/>
    <lineage>
        <taxon>Eukaryota</taxon>
        <taxon>Fungi</taxon>
        <taxon>Fungi incertae sedis</taxon>
        <taxon>Chytridiomycota</taxon>
        <taxon>Chytridiomycota incertae sedis</taxon>
        <taxon>Chytridiomycetes</taxon>
        <taxon>Chytridiales</taxon>
        <taxon>Chytriomycetaceae</taxon>
        <taxon>Rhizoclosmatium</taxon>
    </lineage>
</organism>
<dbReference type="EMBL" id="MCGO01000081">
    <property type="protein sequence ID" value="ORY30729.1"/>
    <property type="molecule type" value="Genomic_DNA"/>
</dbReference>
<dbReference type="OrthoDB" id="441660at2759"/>
<name>A0A1Y2B7B6_9FUNG</name>
<evidence type="ECO:0000256" key="1">
    <source>
        <dbReference type="SAM" id="Phobius"/>
    </source>
</evidence>
<keyword evidence="1" id="KW-1133">Transmembrane helix</keyword>
<dbReference type="PANTHER" id="PTHR31331:SF1">
    <property type="entry name" value="CYSTEINE RICH SECRETORY PROTEIN LCCL DOMAIN CONTAINING 2"/>
    <property type="match status" value="1"/>
</dbReference>
<evidence type="ECO:0000313" key="3">
    <source>
        <dbReference type="Proteomes" id="UP000193642"/>
    </source>
</evidence>
<dbReference type="AlphaFoldDB" id="A0A1Y2B7B6"/>
<dbReference type="PANTHER" id="PTHR31331">
    <property type="entry name" value="LCCL DOMAIN PROTEIN (AFU_ORTHOLOGUE AFUA_5G08630)"/>
    <property type="match status" value="1"/>
</dbReference>
<comment type="caution">
    <text evidence="2">The sequence shown here is derived from an EMBL/GenBank/DDBJ whole genome shotgun (WGS) entry which is preliminary data.</text>
</comment>
<dbReference type="InterPro" id="IPR051957">
    <property type="entry name" value="CRISP-LCCL_domain"/>
</dbReference>
<dbReference type="Proteomes" id="UP000193642">
    <property type="component" value="Unassembled WGS sequence"/>
</dbReference>
<keyword evidence="1" id="KW-0812">Transmembrane</keyword>
<feature type="transmembrane region" description="Helical" evidence="1">
    <location>
        <begin position="12"/>
        <end position="30"/>
    </location>
</feature>
<reference evidence="2 3" key="1">
    <citation type="submission" date="2016-07" db="EMBL/GenBank/DDBJ databases">
        <title>Pervasive Adenine N6-methylation of Active Genes in Fungi.</title>
        <authorList>
            <consortium name="DOE Joint Genome Institute"/>
            <person name="Mondo S.J."/>
            <person name="Dannebaum R.O."/>
            <person name="Kuo R.C."/>
            <person name="Labutti K."/>
            <person name="Haridas S."/>
            <person name="Kuo A."/>
            <person name="Salamov A."/>
            <person name="Ahrendt S.R."/>
            <person name="Lipzen A."/>
            <person name="Sullivan W."/>
            <person name="Andreopoulos W.B."/>
            <person name="Clum A."/>
            <person name="Lindquist E."/>
            <person name="Daum C."/>
            <person name="Ramamoorthy G.K."/>
            <person name="Gryganskyi A."/>
            <person name="Culley D."/>
            <person name="Magnuson J.K."/>
            <person name="James T.Y."/>
            <person name="O'Malley M.A."/>
            <person name="Stajich J.E."/>
            <person name="Spatafora J.W."/>
            <person name="Visel A."/>
            <person name="Grigoriev I.V."/>
        </authorList>
    </citation>
    <scope>NUCLEOTIDE SEQUENCE [LARGE SCALE GENOMIC DNA]</scope>
    <source>
        <strain evidence="2 3">JEL800</strain>
    </source>
</reference>
<keyword evidence="1" id="KW-0472">Membrane</keyword>
<proteinExistence type="predicted"/>